<sequence>MLARSGALWAARWRRCLAQAGGPASYATGAKAAGKAPRTKYLGLSPLSPAVDSMAAEIGAGEEAVDVKREIDARRFSAADLFDDLPKYYTSEAGNAASEATGGDLAAVSRERALEIVREMRQRRAAGIEQMFRQDQLKAYLAMHGQRVSGTKRVQVERIITSVWGITLQSLAERAAAAERKPDDDGVTMRLNDEAAAQIAAMDGGALAGIAKEFGVEIELREGGGSLRVSGRMAAARAALSVLREKLAADATVEVRLERYGTPRALEPRHAGRICNAVHHAFGGRGTVTLFDSELFVRGRTRADSLDIQQALVDALVEPARSTLFVVVPSAAADAPSLIVAPAADLVSKPRTFVPEHMLMADQSDAGSVLDAHTLFRRRAPRPAERLHSADLATALREWAAPVAEAAATGDAPARLSFQLGRVMLDMHQDGSQLHARFHCPAELLEAIDRRAPLYAFSASASPLKWLHSQSAPADAPAQQLVLTFRRVAEQPDATPPAASLGNALPALGREKLVARLGVAAGQIRYDQVSAELVRDEQRAAVAILPGAHDLEATVARSQPVDAADGPLVEALRGVVRQLGDASAPGCDAGPCRHGLIDTPRGQFALAAAELDSATHKPLAGGLAVWVHQVWDIVDRQRYSRVVLRPQPATDGGPPDLAALLRDTPAWARTVRRLLELAVESPADDDAVQLRRAAPA</sequence>
<dbReference type="Proteomes" id="UP001140234">
    <property type="component" value="Unassembled WGS sequence"/>
</dbReference>
<evidence type="ECO:0000313" key="1">
    <source>
        <dbReference type="EMBL" id="KAJ2775051.1"/>
    </source>
</evidence>
<comment type="caution">
    <text evidence="1">The sequence shown here is derived from an EMBL/GenBank/DDBJ whole genome shotgun (WGS) entry which is preliminary data.</text>
</comment>
<dbReference type="EMBL" id="JANBUJ010000043">
    <property type="protein sequence ID" value="KAJ2775051.1"/>
    <property type="molecule type" value="Genomic_DNA"/>
</dbReference>
<name>A0ACC1K7S1_9FUNG</name>
<protein>
    <submittedName>
        <fullName evidence="1">Uncharacterized protein</fullName>
    </submittedName>
</protein>
<keyword evidence="2" id="KW-1185">Reference proteome</keyword>
<proteinExistence type="predicted"/>
<gene>
    <name evidence="1" type="ORF">IWQ57_000558</name>
</gene>
<reference evidence="1" key="1">
    <citation type="submission" date="2022-07" db="EMBL/GenBank/DDBJ databases">
        <title>Phylogenomic reconstructions and comparative analyses of Kickxellomycotina fungi.</title>
        <authorList>
            <person name="Reynolds N.K."/>
            <person name="Stajich J.E."/>
            <person name="Barry K."/>
            <person name="Grigoriev I.V."/>
            <person name="Crous P."/>
            <person name="Smith M.E."/>
        </authorList>
    </citation>
    <scope>NUCLEOTIDE SEQUENCE</scope>
    <source>
        <strain evidence="1">CBS 109366</strain>
    </source>
</reference>
<accession>A0ACC1K7S1</accession>
<organism evidence="1 2">
    <name type="scientific">Coemansia nantahalensis</name>
    <dbReference type="NCBI Taxonomy" id="2789366"/>
    <lineage>
        <taxon>Eukaryota</taxon>
        <taxon>Fungi</taxon>
        <taxon>Fungi incertae sedis</taxon>
        <taxon>Zoopagomycota</taxon>
        <taxon>Kickxellomycotina</taxon>
        <taxon>Kickxellomycetes</taxon>
        <taxon>Kickxellales</taxon>
        <taxon>Kickxellaceae</taxon>
        <taxon>Coemansia</taxon>
    </lineage>
</organism>
<evidence type="ECO:0000313" key="2">
    <source>
        <dbReference type="Proteomes" id="UP001140234"/>
    </source>
</evidence>